<dbReference type="InterPro" id="IPR036388">
    <property type="entry name" value="WH-like_DNA-bd_sf"/>
</dbReference>
<organism evidence="9 10">
    <name type="scientific">Prosthecochloris aestuarii (strain DSM 271 / SK 413)</name>
    <dbReference type="NCBI Taxonomy" id="290512"/>
    <lineage>
        <taxon>Bacteria</taxon>
        <taxon>Pseudomonadati</taxon>
        <taxon>Chlorobiota</taxon>
        <taxon>Chlorobiia</taxon>
        <taxon>Chlorobiales</taxon>
        <taxon>Chlorobiaceae</taxon>
        <taxon>Prosthecochloris</taxon>
    </lineage>
</organism>
<dbReference type="Proteomes" id="UP000002725">
    <property type="component" value="Chromosome"/>
</dbReference>
<dbReference type="InterPro" id="IPR002481">
    <property type="entry name" value="FUR"/>
</dbReference>
<proteinExistence type="inferred from homology"/>
<keyword evidence="7" id="KW-0479">Metal-binding</keyword>
<dbReference type="STRING" id="290512.Paes_2198"/>
<evidence type="ECO:0000256" key="1">
    <source>
        <dbReference type="ARBA" id="ARBA00007957"/>
    </source>
</evidence>
<feature type="binding site" evidence="7">
    <location>
        <position position="100"/>
    </location>
    <ligand>
        <name>Zn(2+)</name>
        <dbReference type="ChEBI" id="CHEBI:29105"/>
    </ligand>
</feature>
<evidence type="ECO:0000313" key="9">
    <source>
        <dbReference type="EMBL" id="ACF47200.1"/>
    </source>
</evidence>
<gene>
    <name evidence="9" type="ordered locus">Paes_2198</name>
</gene>
<dbReference type="GO" id="GO:0008270">
    <property type="term" value="F:zinc ion binding"/>
    <property type="evidence" value="ECO:0007669"/>
    <property type="project" value="TreeGrafter"/>
</dbReference>
<evidence type="ECO:0000256" key="8">
    <source>
        <dbReference type="SAM" id="MobiDB-lite"/>
    </source>
</evidence>
<dbReference type="InterPro" id="IPR043135">
    <property type="entry name" value="Fur_C"/>
</dbReference>
<evidence type="ECO:0000256" key="6">
    <source>
        <dbReference type="ARBA" id="ARBA00023163"/>
    </source>
</evidence>
<dbReference type="GO" id="GO:0003700">
    <property type="term" value="F:DNA-binding transcription factor activity"/>
    <property type="evidence" value="ECO:0007669"/>
    <property type="project" value="InterPro"/>
</dbReference>
<dbReference type="GO" id="GO:1900376">
    <property type="term" value="P:regulation of secondary metabolite biosynthetic process"/>
    <property type="evidence" value="ECO:0007669"/>
    <property type="project" value="TreeGrafter"/>
</dbReference>
<feature type="binding site" evidence="7">
    <location>
        <position position="103"/>
    </location>
    <ligand>
        <name>Zn(2+)</name>
        <dbReference type="ChEBI" id="CHEBI:29105"/>
    </ligand>
</feature>
<dbReference type="CDD" id="cd07153">
    <property type="entry name" value="Fur_like"/>
    <property type="match status" value="1"/>
</dbReference>
<dbReference type="SUPFAM" id="SSF46785">
    <property type="entry name" value="Winged helix' DNA-binding domain"/>
    <property type="match status" value="1"/>
</dbReference>
<dbReference type="Gene3D" id="1.10.10.10">
    <property type="entry name" value="Winged helix-like DNA-binding domain superfamily/Winged helix DNA-binding domain"/>
    <property type="match status" value="1"/>
</dbReference>
<keyword evidence="3 7" id="KW-0862">Zinc</keyword>
<reference evidence="9" key="1">
    <citation type="submission" date="2008-06" db="EMBL/GenBank/DDBJ databases">
        <title>Complete sequence of chromosome of Prosthecochloris aestuarii DSM 271.</title>
        <authorList>
            <consortium name="US DOE Joint Genome Institute"/>
            <person name="Lucas S."/>
            <person name="Copeland A."/>
            <person name="Lapidus A."/>
            <person name="Glavina del Rio T."/>
            <person name="Dalin E."/>
            <person name="Tice H."/>
            <person name="Bruce D."/>
            <person name="Goodwin L."/>
            <person name="Pitluck S."/>
            <person name="Schmutz J."/>
            <person name="Larimer F."/>
            <person name="Land M."/>
            <person name="Hauser L."/>
            <person name="Kyrpides N."/>
            <person name="Anderson I."/>
            <person name="Liu Z."/>
            <person name="Li T."/>
            <person name="Zhao F."/>
            <person name="Overmann J."/>
            <person name="Bryant D.A."/>
            <person name="Richardson P."/>
        </authorList>
    </citation>
    <scope>NUCLEOTIDE SEQUENCE [LARGE SCALE GENOMIC DNA]</scope>
    <source>
        <strain evidence="9">DSM 271</strain>
    </source>
</reference>
<comment type="cofactor">
    <cofactor evidence="7">
        <name>Zn(2+)</name>
        <dbReference type="ChEBI" id="CHEBI:29105"/>
    </cofactor>
    <text evidence="7">Binds 1 zinc ion per subunit.</text>
</comment>
<dbReference type="Gene3D" id="3.30.1490.190">
    <property type="match status" value="1"/>
</dbReference>
<keyword evidence="6" id="KW-0804">Transcription</keyword>
<dbReference type="EMBL" id="CP001108">
    <property type="protein sequence ID" value="ACF47200.1"/>
    <property type="molecule type" value="Genomic_DNA"/>
</dbReference>
<dbReference type="KEGG" id="paa:Paes_2198"/>
<evidence type="ECO:0000256" key="3">
    <source>
        <dbReference type="ARBA" id="ARBA00022833"/>
    </source>
</evidence>
<feature type="binding site" evidence="7">
    <location>
        <position position="143"/>
    </location>
    <ligand>
        <name>Zn(2+)</name>
        <dbReference type="ChEBI" id="CHEBI:29105"/>
    </ligand>
</feature>
<dbReference type="AlphaFoldDB" id="B4S698"/>
<keyword evidence="2" id="KW-0678">Repressor</keyword>
<keyword evidence="4" id="KW-0805">Transcription regulation</keyword>
<dbReference type="RefSeq" id="WP_012506731.1">
    <property type="nucleotide sequence ID" value="NC_011059.1"/>
</dbReference>
<dbReference type="PANTHER" id="PTHR33202:SF8">
    <property type="entry name" value="PEROXIDE-RESPONSIVE REPRESSOR PERR"/>
    <property type="match status" value="1"/>
</dbReference>
<dbReference type="eggNOG" id="COG0735">
    <property type="taxonomic scope" value="Bacteria"/>
</dbReference>
<sequence length="169" mass="19331">MSDEYTKELIKQFIERCRAHSLKITPQRLAIYRELLKLQVHPSADAVYKNMVRDFPTISFDTVNRTLLTFAEIGVVETVESHSGVRRFETDLEPHHHLHCIKCGEIIDFCDSDLDAVEVPERIADEFTVIGKRVVIRGICRKCAEKDEDGEKTQPSKGKSQKAMPFAEV</sequence>
<evidence type="ECO:0000256" key="4">
    <source>
        <dbReference type="ARBA" id="ARBA00023015"/>
    </source>
</evidence>
<dbReference type="GO" id="GO:0045892">
    <property type="term" value="P:negative regulation of DNA-templated transcription"/>
    <property type="evidence" value="ECO:0007669"/>
    <property type="project" value="TreeGrafter"/>
</dbReference>
<protein>
    <submittedName>
        <fullName evidence="9">Ferric uptake regulator, Fur family</fullName>
    </submittedName>
</protein>
<keyword evidence="5" id="KW-0238">DNA-binding</keyword>
<dbReference type="HOGENOM" id="CLU_096072_4_2_10"/>
<accession>B4S698</accession>
<dbReference type="GO" id="GO:0000976">
    <property type="term" value="F:transcription cis-regulatory region binding"/>
    <property type="evidence" value="ECO:0007669"/>
    <property type="project" value="TreeGrafter"/>
</dbReference>
<feature type="binding site" evidence="7">
    <location>
        <position position="140"/>
    </location>
    <ligand>
        <name>Zn(2+)</name>
        <dbReference type="ChEBI" id="CHEBI:29105"/>
    </ligand>
</feature>
<name>B4S698_PROA2</name>
<evidence type="ECO:0000313" key="10">
    <source>
        <dbReference type="Proteomes" id="UP000002725"/>
    </source>
</evidence>
<keyword evidence="10" id="KW-1185">Reference proteome</keyword>
<dbReference type="PANTHER" id="PTHR33202">
    <property type="entry name" value="ZINC UPTAKE REGULATION PROTEIN"/>
    <property type="match status" value="1"/>
</dbReference>
<dbReference type="InterPro" id="IPR036390">
    <property type="entry name" value="WH_DNA-bd_sf"/>
</dbReference>
<comment type="similarity">
    <text evidence="1">Belongs to the Fur family.</text>
</comment>
<evidence type="ECO:0000256" key="2">
    <source>
        <dbReference type="ARBA" id="ARBA00022491"/>
    </source>
</evidence>
<evidence type="ECO:0000256" key="7">
    <source>
        <dbReference type="PIRSR" id="PIRSR602481-1"/>
    </source>
</evidence>
<dbReference type="Pfam" id="PF01475">
    <property type="entry name" value="FUR"/>
    <property type="match status" value="1"/>
</dbReference>
<feature type="region of interest" description="Disordered" evidence="8">
    <location>
        <begin position="146"/>
        <end position="169"/>
    </location>
</feature>
<evidence type="ECO:0000256" key="5">
    <source>
        <dbReference type="ARBA" id="ARBA00023125"/>
    </source>
</evidence>